<dbReference type="InterPro" id="IPR006016">
    <property type="entry name" value="UspA"/>
</dbReference>
<gene>
    <name evidence="6" type="ORF">M3P05_01945</name>
</gene>
<keyword evidence="3" id="KW-0963">Cytoplasm</keyword>
<dbReference type="Pfam" id="PF00582">
    <property type="entry name" value="Usp"/>
    <property type="match status" value="2"/>
</dbReference>
<feature type="domain" description="UspA" evidence="5">
    <location>
        <begin position="5"/>
        <end position="126"/>
    </location>
</feature>
<keyword evidence="7" id="KW-1185">Reference proteome</keyword>
<dbReference type="SUPFAM" id="SSF52402">
    <property type="entry name" value="Adenine nucleotide alpha hydrolases-like"/>
    <property type="match status" value="2"/>
</dbReference>
<evidence type="ECO:0000256" key="2">
    <source>
        <dbReference type="ARBA" id="ARBA00008791"/>
    </source>
</evidence>
<dbReference type="PANTHER" id="PTHR47892">
    <property type="entry name" value="UNIVERSAL STRESS PROTEIN E"/>
    <property type="match status" value="1"/>
</dbReference>
<reference evidence="6 7" key="1">
    <citation type="submission" date="2022-05" db="EMBL/GenBank/DDBJ databases">
        <authorList>
            <person name="Park J.-S."/>
        </authorList>
    </citation>
    <scope>NUCLEOTIDE SEQUENCE [LARGE SCALE GENOMIC DNA]</scope>
    <source>
        <strain evidence="6 7">2012CJ34-2</strain>
    </source>
</reference>
<dbReference type="RefSeq" id="WP_249697551.1">
    <property type="nucleotide sequence ID" value="NZ_JAMFLX010000002.1"/>
</dbReference>
<evidence type="ECO:0000313" key="7">
    <source>
        <dbReference type="Proteomes" id="UP001203338"/>
    </source>
</evidence>
<evidence type="ECO:0000313" key="6">
    <source>
        <dbReference type="EMBL" id="MCL6268716.1"/>
    </source>
</evidence>
<evidence type="ECO:0000256" key="4">
    <source>
        <dbReference type="ARBA" id="ARBA00037131"/>
    </source>
</evidence>
<comment type="caution">
    <text evidence="6">The sequence shown here is derived from an EMBL/GenBank/DDBJ whole genome shotgun (WGS) entry which is preliminary data.</text>
</comment>
<evidence type="ECO:0000256" key="1">
    <source>
        <dbReference type="ARBA" id="ARBA00004496"/>
    </source>
</evidence>
<protein>
    <submittedName>
        <fullName evidence="6">Universal stress protein</fullName>
    </submittedName>
</protein>
<organism evidence="6 7">
    <name type="scientific">Parendozoicomonas callyspongiae</name>
    <dbReference type="NCBI Taxonomy" id="2942213"/>
    <lineage>
        <taxon>Bacteria</taxon>
        <taxon>Pseudomonadati</taxon>
        <taxon>Pseudomonadota</taxon>
        <taxon>Gammaproteobacteria</taxon>
        <taxon>Oceanospirillales</taxon>
        <taxon>Endozoicomonadaceae</taxon>
        <taxon>Parendozoicomonas</taxon>
    </lineage>
</organism>
<dbReference type="PANTHER" id="PTHR47892:SF1">
    <property type="entry name" value="UNIVERSAL STRESS PROTEIN E"/>
    <property type="match status" value="1"/>
</dbReference>
<sequence>MRTLTKILVVVDTRLDTNIALNRARLLAKATDKPVFILAPNPHPSEATQAKMQDMLALLKDEGIDVKGQEAWHNGVVETINHFTELEGCSLVIKAAKKSSMITNVISTPEDWTLLRHSQEPVLLVHHDHSWMNGRVLAAVDACPNDSEHEVLNGVILEYAAAIAGISDSECHIGSAHPGTTLSGDDPISKSSADTHVRYEQQCQPLAKRFAIADEHVHIEEGPAEAFIPTLCKRINASLLVMGTVAHTSLRIELLGDTAEQILNNIETDILCVKPLDIMEPLEKLMK</sequence>
<dbReference type="Proteomes" id="UP001203338">
    <property type="component" value="Unassembled WGS sequence"/>
</dbReference>
<comment type="function">
    <text evidence="4">Required for resistance to DNA-damaging agents.</text>
</comment>
<feature type="domain" description="UspA" evidence="5">
    <location>
        <begin position="132"/>
        <end position="274"/>
    </location>
</feature>
<name>A0ABT0PBT8_9GAMM</name>
<dbReference type="Gene3D" id="3.40.50.12370">
    <property type="match status" value="1"/>
</dbReference>
<accession>A0ABT0PBT8</accession>
<comment type="similarity">
    <text evidence="2">Belongs to the universal stress protein A family.</text>
</comment>
<comment type="subcellular location">
    <subcellularLocation>
        <location evidence="1">Cytoplasm</location>
    </subcellularLocation>
</comment>
<evidence type="ECO:0000256" key="3">
    <source>
        <dbReference type="ARBA" id="ARBA00022490"/>
    </source>
</evidence>
<evidence type="ECO:0000259" key="5">
    <source>
        <dbReference type="Pfam" id="PF00582"/>
    </source>
</evidence>
<proteinExistence type="inferred from homology"/>
<dbReference type="EMBL" id="JAMFLX010000002">
    <property type="protein sequence ID" value="MCL6268716.1"/>
    <property type="molecule type" value="Genomic_DNA"/>
</dbReference>